<protein>
    <recommendedName>
        <fullName evidence="3">Hsp20/alpha crystallin family protein</fullName>
    </recommendedName>
</protein>
<evidence type="ECO:0000313" key="2">
    <source>
        <dbReference type="Proteomes" id="UP000530514"/>
    </source>
</evidence>
<dbReference type="SUPFAM" id="SSF49764">
    <property type="entry name" value="HSP20-like chaperones"/>
    <property type="match status" value="1"/>
</dbReference>
<reference evidence="1 2" key="1">
    <citation type="submission" date="2020-07" db="EMBL/GenBank/DDBJ databases">
        <authorList>
            <person name="Feng H."/>
        </authorList>
    </citation>
    <scope>NUCLEOTIDE SEQUENCE [LARGE SCALE GENOMIC DNA]</scope>
    <source>
        <strain evidence="2">s-11</strain>
    </source>
</reference>
<organism evidence="1 2">
    <name type="scientific">Thermoactinomyces daqus</name>
    <dbReference type="NCBI Taxonomy" id="1329516"/>
    <lineage>
        <taxon>Bacteria</taxon>
        <taxon>Bacillati</taxon>
        <taxon>Bacillota</taxon>
        <taxon>Bacilli</taxon>
        <taxon>Bacillales</taxon>
        <taxon>Thermoactinomycetaceae</taxon>
        <taxon>Thermoactinomyces</taxon>
    </lineage>
</organism>
<sequence length="175" mass="20051">MSDSRDQFKPFEFNWNDVVNRVTKHQDFSWLDKFVEGTISKALPNHQFPFNMAKGGLKSLDKYMDQIFSQAMPNANGQPLFNSGQDSVKSEVFETHHWMFVRIKVPNRAIASKLRISLGVNQVRVSGLTKEIETIGLPATARLEGARAIYKDGILEIRIPKDLNEQFHEVNIQFL</sequence>
<comment type="caution">
    <text evidence="1">The sequence shown here is derived from an EMBL/GenBank/DDBJ whole genome shotgun (WGS) entry which is preliminary data.</text>
</comment>
<evidence type="ECO:0008006" key="3">
    <source>
        <dbReference type="Google" id="ProtNLM"/>
    </source>
</evidence>
<evidence type="ECO:0000313" key="1">
    <source>
        <dbReference type="EMBL" id="MBA4544195.1"/>
    </source>
</evidence>
<dbReference type="AlphaFoldDB" id="A0A7W1XCM4"/>
<name>A0A7W1XCM4_9BACL</name>
<dbReference type="Proteomes" id="UP000530514">
    <property type="component" value="Unassembled WGS sequence"/>
</dbReference>
<dbReference type="InterPro" id="IPR008978">
    <property type="entry name" value="HSP20-like_chaperone"/>
</dbReference>
<dbReference type="OrthoDB" id="2678548at2"/>
<dbReference type="CDD" id="cd00298">
    <property type="entry name" value="ACD_sHsps_p23-like"/>
    <property type="match status" value="1"/>
</dbReference>
<gene>
    <name evidence="1" type="ORF">H1164_15130</name>
</gene>
<keyword evidence="2" id="KW-1185">Reference proteome</keyword>
<dbReference type="EMBL" id="JACEIP010000031">
    <property type="protein sequence ID" value="MBA4544195.1"/>
    <property type="molecule type" value="Genomic_DNA"/>
</dbReference>
<proteinExistence type="predicted"/>
<accession>A0A7W1XCM4</accession>
<dbReference type="RefSeq" id="WP_033101611.1">
    <property type="nucleotide sequence ID" value="NZ_JACEIP010000031.1"/>
</dbReference>